<keyword evidence="3" id="KW-1185">Reference proteome</keyword>
<dbReference type="SUPFAM" id="SSF53474">
    <property type="entry name" value="alpha/beta-Hydrolases"/>
    <property type="match status" value="1"/>
</dbReference>
<dbReference type="InterPro" id="IPR029058">
    <property type="entry name" value="AB_hydrolase_fold"/>
</dbReference>
<dbReference type="Pfam" id="PF12146">
    <property type="entry name" value="Hydrolase_4"/>
    <property type="match status" value="1"/>
</dbReference>
<feature type="domain" description="Serine aminopeptidase S33" evidence="1">
    <location>
        <begin position="80"/>
        <end position="238"/>
    </location>
</feature>
<dbReference type="Proteomes" id="UP000680865">
    <property type="component" value="Unassembled WGS sequence"/>
</dbReference>
<sequence>MLRWSLRILAAFLTLIVLAVGTIYVWPLGSDHLTHADAATLSFTDAQARATQEVTRDTGDATVQPECRTKALIHENRTPGAVLMLHGYTDCPVQFGALAQLYYDQGYNVFVPRAPRHGVTDLNAHTGLHADELVDYADDALTVTAGLGDEAGVVGISGGGVLATWLADYRPDAVARLLTLSPFYSPAASQAPSWQIKPLMVLYGNRLLPDHINSQGFSYAALSQYLRIARNYPKNPRNASLKSVAVVTSAGDTYIDLTRATAIPGDLARANGLKLAAYEIPGSWNVGHDTADPAGLGTHAAELQRAYLDLYEGRTPALP</sequence>
<dbReference type="RefSeq" id="WP_212996824.1">
    <property type="nucleotide sequence ID" value="NZ_BAAATW010000003.1"/>
</dbReference>
<organism evidence="2 3">
    <name type="scientific">Winogradskya consettensis</name>
    <dbReference type="NCBI Taxonomy" id="113560"/>
    <lineage>
        <taxon>Bacteria</taxon>
        <taxon>Bacillati</taxon>
        <taxon>Actinomycetota</taxon>
        <taxon>Actinomycetes</taxon>
        <taxon>Micromonosporales</taxon>
        <taxon>Micromonosporaceae</taxon>
        <taxon>Winogradskya</taxon>
    </lineage>
</organism>
<name>A0A919SE72_9ACTN</name>
<proteinExistence type="predicted"/>
<accession>A0A919SE72</accession>
<dbReference type="Gene3D" id="3.40.50.1820">
    <property type="entry name" value="alpha/beta hydrolase"/>
    <property type="match status" value="1"/>
</dbReference>
<dbReference type="InterPro" id="IPR022742">
    <property type="entry name" value="Hydrolase_4"/>
</dbReference>
<evidence type="ECO:0000259" key="1">
    <source>
        <dbReference type="Pfam" id="PF12146"/>
    </source>
</evidence>
<dbReference type="AlphaFoldDB" id="A0A919SE72"/>
<gene>
    <name evidence="2" type="ORF">Aco04nite_19030</name>
</gene>
<reference evidence="2" key="1">
    <citation type="submission" date="2021-03" db="EMBL/GenBank/DDBJ databases">
        <title>Whole genome shotgun sequence of Actinoplanes consettensis NBRC 14913.</title>
        <authorList>
            <person name="Komaki H."/>
            <person name="Tamura T."/>
        </authorList>
    </citation>
    <scope>NUCLEOTIDE SEQUENCE</scope>
    <source>
        <strain evidence="2">NBRC 14913</strain>
    </source>
</reference>
<evidence type="ECO:0000313" key="2">
    <source>
        <dbReference type="EMBL" id="GIM70201.1"/>
    </source>
</evidence>
<dbReference type="EMBL" id="BOQP01000008">
    <property type="protein sequence ID" value="GIM70201.1"/>
    <property type="molecule type" value="Genomic_DNA"/>
</dbReference>
<protein>
    <recommendedName>
        <fullName evidence="1">Serine aminopeptidase S33 domain-containing protein</fullName>
    </recommendedName>
</protein>
<comment type="caution">
    <text evidence="2">The sequence shown here is derived from an EMBL/GenBank/DDBJ whole genome shotgun (WGS) entry which is preliminary data.</text>
</comment>
<evidence type="ECO:0000313" key="3">
    <source>
        <dbReference type="Proteomes" id="UP000680865"/>
    </source>
</evidence>